<feature type="transmembrane region" description="Helical" evidence="1">
    <location>
        <begin position="48"/>
        <end position="70"/>
    </location>
</feature>
<protein>
    <recommendedName>
        <fullName evidence="4">DUF485 domain-containing protein</fullName>
    </recommendedName>
</protein>
<keyword evidence="1" id="KW-1133">Transmembrane helix</keyword>
<accession>A0ABZ2PVX5</accession>
<sequence>MSTSSTPDSNFDSGSAATPDQAFDSIIAASERAERAQGSASKLFDLRIIIAGLFAFYGIFLLILGVVNTTTEELDKSGGIRVNLYAGIGLLLFAGLFGSWAMARPLIAPDSTDSDQFQTHP</sequence>
<evidence type="ECO:0000313" key="3">
    <source>
        <dbReference type="Proteomes" id="UP001432000"/>
    </source>
</evidence>
<dbReference type="Proteomes" id="UP001432000">
    <property type="component" value="Chromosome"/>
</dbReference>
<evidence type="ECO:0000256" key="1">
    <source>
        <dbReference type="SAM" id="Phobius"/>
    </source>
</evidence>
<organism evidence="2 3">
    <name type="scientific">Rhodococcus sovatensis</name>
    <dbReference type="NCBI Taxonomy" id="1805840"/>
    <lineage>
        <taxon>Bacteria</taxon>
        <taxon>Bacillati</taxon>
        <taxon>Actinomycetota</taxon>
        <taxon>Actinomycetes</taxon>
        <taxon>Mycobacteriales</taxon>
        <taxon>Nocardiaceae</taxon>
        <taxon>Rhodococcus</taxon>
    </lineage>
</organism>
<gene>
    <name evidence="2" type="ORF">WDS16_09260</name>
</gene>
<dbReference type="EMBL" id="CP147846">
    <property type="protein sequence ID" value="WXG70656.1"/>
    <property type="molecule type" value="Genomic_DNA"/>
</dbReference>
<keyword evidence="1" id="KW-0472">Membrane</keyword>
<keyword evidence="1" id="KW-0812">Transmembrane</keyword>
<evidence type="ECO:0000313" key="2">
    <source>
        <dbReference type="EMBL" id="WXG70656.1"/>
    </source>
</evidence>
<evidence type="ECO:0008006" key="4">
    <source>
        <dbReference type="Google" id="ProtNLM"/>
    </source>
</evidence>
<proteinExistence type="predicted"/>
<keyword evidence="3" id="KW-1185">Reference proteome</keyword>
<dbReference type="RefSeq" id="WP_338892197.1">
    <property type="nucleotide sequence ID" value="NZ_CP147846.1"/>
</dbReference>
<name>A0ABZ2PVX5_9NOCA</name>
<feature type="transmembrane region" description="Helical" evidence="1">
    <location>
        <begin position="82"/>
        <end position="103"/>
    </location>
</feature>
<reference evidence="2 3" key="1">
    <citation type="submission" date="2024-03" db="EMBL/GenBank/DDBJ databases">
        <title>Natural products discovery in diverse microorganisms through a two-stage MS feature dereplication strategy.</title>
        <authorList>
            <person name="Zhang R."/>
        </authorList>
    </citation>
    <scope>NUCLEOTIDE SEQUENCE [LARGE SCALE GENOMIC DNA]</scope>
    <source>
        <strain evidence="2 3">18930</strain>
    </source>
</reference>